<evidence type="ECO:0000256" key="1">
    <source>
        <dbReference type="SAM" id="MobiDB-lite"/>
    </source>
</evidence>
<keyword evidence="3" id="KW-1185">Reference proteome</keyword>
<feature type="region of interest" description="Disordered" evidence="1">
    <location>
        <begin position="68"/>
        <end position="89"/>
    </location>
</feature>
<protein>
    <submittedName>
        <fullName evidence="2">Uncharacterized protein</fullName>
    </submittedName>
</protein>
<dbReference type="EMBL" id="JACXWY010000003">
    <property type="protein sequence ID" value="MBD3845197.1"/>
    <property type="molecule type" value="Genomic_DNA"/>
</dbReference>
<reference evidence="2" key="1">
    <citation type="submission" date="2020-09" db="EMBL/GenBank/DDBJ databases">
        <title>Bosea spartocytisi sp. nov. a root nodule endophyte of Spartocytisus supranubius in the high mountain ecosystem fo the Teide National Park (Canary Islands, Spain).</title>
        <authorList>
            <person name="Pulido-Suarez L."/>
            <person name="Peix A."/>
            <person name="Igual J.M."/>
            <person name="Socas-Perez N."/>
            <person name="Velazquez E."/>
            <person name="Flores-Felix J.D."/>
            <person name="Leon-Barrios M."/>
        </authorList>
    </citation>
    <scope>NUCLEOTIDE SEQUENCE</scope>
    <source>
        <strain evidence="2">SSUT16</strain>
    </source>
</reference>
<gene>
    <name evidence="2" type="ORF">IED13_05780</name>
</gene>
<sequence length="89" mass="9562">MTGITEADVAAVIGRIDEIIMREVVRTGASRPELRRAFALAKGPADFSTHTALPARMRRLVDLLAVALPEQGPPPPHRPAAMRGIDRAA</sequence>
<dbReference type="RefSeq" id="WP_038364612.1">
    <property type="nucleotide sequence ID" value="NZ_JACXWY010000003.1"/>
</dbReference>
<evidence type="ECO:0000313" key="2">
    <source>
        <dbReference type="EMBL" id="MBD3845197.1"/>
    </source>
</evidence>
<organism evidence="2 3">
    <name type="scientific">Bosea spartocytisi</name>
    <dbReference type="NCBI Taxonomy" id="2773451"/>
    <lineage>
        <taxon>Bacteria</taxon>
        <taxon>Pseudomonadati</taxon>
        <taxon>Pseudomonadota</taxon>
        <taxon>Alphaproteobacteria</taxon>
        <taxon>Hyphomicrobiales</taxon>
        <taxon>Boseaceae</taxon>
        <taxon>Bosea</taxon>
    </lineage>
</organism>
<dbReference type="AlphaFoldDB" id="A0A927E700"/>
<proteinExistence type="predicted"/>
<accession>A0A927E700</accession>
<comment type="caution">
    <text evidence="2">The sequence shown here is derived from an EMBL/GenBank/DDBJ whole genome shotgun (WGS) entry which is preliminary data.</text>
</comment>
<name>A0A927E700_9HYPH</name>
<dbReference type="Proteomes" id="UP000619295">
    <property type="component" value="Unassembled WGS sequence"/>
</dbReference>
<evidence type="ECO:0000313" key="3">
    <source>
        <dbReference type="Proteomes" id="UP000619295"/>
    </source>
</evidence>